<sequence>MALPSRSPLEEAPRLRGASSRRSRSGRAFGTAALAAAALGSCLLPLAASPASAVVGGAPASAASYPWLGAVGSPAFFVRPAGQFCGGVLIKPDQLLTAGHCVSFLRGAPGLIKVTFGRDDLTGKGGETVSVKSLRLHPKYSETSFKGTTASHHDLAVLTLARRVNRPTVALAAPGSVKSAVVAGWGTRSETDFFNTRLRAVTVPLPGDAACEKAYGDDYDASDNVCAGSPKADSCLFDSGGPLLADGRVIGLTSWGYGCAKPGYPGAYTRVTDLP</sequence>
<dbReference type="InterPro" id="IPR050430">
    <property type="entry name" value="Peptidase_S1"/>
</dbReference>
<keyword evidence="5" id="KW-0645">Protease</keyword>
<dbReference type="Gene3D" id="2.40.10.10">
    <property type="entry name" value="Trypsin-like serine proteases"/>
    <property type="match status" value="1"/>
</dbReference>
<dbReference type="PANTHER" id="PTHR24276:SF98">
    <property type="entry name" value="FI18310P1-RELATED"/>
    <property type="match status" value="1"/>
</dbReference>
<dbReference type="EMBL" id="BAAAMR010000066">
    <property type="protein sequence ID" value="GAA2154861.1"/>
    <property type="molecule type" value="Genomic_DNA"/>
</dbReference>
<dbReference type="PROSITE" id="PS00134">
    <property type="entry name" value="TRYPSIN_HIS"/>
    <property type="match status" value="1"/>
</dbReference>
<dbReference type="Proteomes" id="UP001501020">
    <property type="component" value="Unassembled WGS sequence"/>
</dbReference>
<feature type="region of interest" description="Disordered" evidence="3">
    <location>
        <begin position="1"/>
        <end position="23"/>
    </location>
</feature>
<dbReference type="SUPFAM" id="SSF50494">
    <property type="entry name" value="Trypsin-like serine proteases"/>
    <property type="match status" value="1"/>
</dbReference>
<evidence type="ECO:0000256" key="3">
    <source>
        <dbReference type="SAM" id="MobiDB-lite"/>
    </source>
</evidence>
<dbReference type="GO" id="GO:0006508">
    <property type="term" value="P:proteolysis"/>
    <property type="evidence" value="ECO:0007669"/>
    <property type="project" value="UniProtKB-KW"/>
</dbReference>
<comment type="similarity">
    <text evidence="1">Belongs to the peptidase S1 family.</text>
</comment>
<dbReference type="InterPro" id="IPR018114">
    <property type="entry name" value="TRYPSIN_HIS"/>
</dbReference>
<dbReference type="Pfam" id="PF00089">
    <property type="entry name" value="Trypsin"/>
    <property type="match status" value="1"/>
</dbReference>
<keyword evidence="6" id="KW-1185">Reference proteome</keyword>
<feature type="domain" description="Peptidase S1" evidence="4">
    <location>
        <begin position="54"/>
        <end position="275"/>
    </location>
</feature>
<dbReference type="PRINTS" id="PR00722">
    <property type="entry name" value="CHYMOTRYPSIN"/>
</dbReference>
<evidence type="ECO:0000256" key="1">
    <source>
        <dbReference type="ARBA" id="ARBA00007664"/>
    </source>
</evidence>
<dbReference type="InterPro" id="IPR009003">
    <property type="entry name" value="Peptidase_S1_PA"/>
</dbReference>
<evidence type="ECO:0000259" key="4">
    <source>
        <dbReference type="PROSITE" id="PS50240"/>
    </source>
</evidence>
<keyword evidence="2" id="KW-1015">Disulfide bond</keyword>
<gene>
    <name evidence="5" type="ORF">GCM10009727_62310</name>
</gene>
<proteinExistence type="inferred from homology"/>
<evidence type="ECO:0000313" key="6">
    <source>
        <dbReference type="Proteomes" id="UP001501020"/>
    </source>
</evidence>
<dbReference type="InterPro" id="IPR001254">
    <property type="entry name" value="Trypsin_dom"/>
</dbReference>
<protein>
    <submittedName>
        <fullName evidence="5">Serine protease</fullName>
    </submittedName>
</protein>
<dbReference type="PANTHER" id="PTHR24276">
    <property type="entry name" value="POLYSERASE-RELATED"/>
    <property type="match status" value="1"/>
</dbReference>
<dbReference type="InterPro" id="IPR001314">
    <property type="entry name" value="Peptidase_S1A"/>
</dbReference>
<evidence type="ECO:0000313" key="5">
    <source>
        <dbReference type="EMBL" id="GAA2154861.1"/>
    </source>
</evidence>
<evidence type="ECO:0000256" key="2">
    <source>
        <dbReference type="ARBA" id="ARBA00023157"/>
    </source>
</evidence>
<keyword evidence="5" id="KW-0378">Hydrolase</keyword>
<comment type="caution">
    <text evidence="5">The sequence shown here is derived from an EMBL/GenBank/DDBJ whole genome shotgun (WGS) entry which is preliminary data.</text>
</comment>
<dbReference type="CDD" id="cd00190">
    <property type="entry name" value="Tryp_SPc"/>
    <property type="match status" value="1"/>
</dbReference>
<reference evidence="5 6" key="1">
    <citation type="journal article" date="2019" name="Int. J. Syst. Evol. Microbiol.">
        <title>The Global Catalogue of Microorganisms (GCM) 10K type strain sequencing project: providing services to taxonomists for standard genome sequencing and annotation.</title>
        <authorList>
            <consortium name="The Broad Institute Genomics Platform"/>
            <consortium name="The Broad Institute Genome Sequencing Center for Infectious Disease"/>
            <person name="Wu L."/>
            <person name="Ma J."/>
        </authorList>
    </citation>
    <scope>NUCLEOTIDE SEQUENCE [LARGE SCALE GENOMIC DNA]</scope>
    <source>
        <strain evidence="5 6">JCM 13850</strain>
    </source>
</reference>
<name>A0ABN3A729_9ACTN</name>
<dbReference type="RefSeq" id="WP_344275185.1">
    <property type="nucleotide sequence ID" value="NZ_BAAAMR010000066.1"/>
</dbReference>
<dbReference type="PROSITE" id="PS50240">
    <property type="entry name" value="TRYPSIN_DOM"/>
    <property type="match status" value="1"/>
</dbReference>
<accession>A0ABN3A729</accession>
<dbReference type="GO" id="GO:0008233">
    <property type="term" value="F:peptidase activity"/>
    <property type="evidence" value="ECO:0007669"/>
    <property type="project" value="UniProtKB-KW"/>
</dbReference>
<dbReference type="SMART" id="SM00020">
    <property type="entry name" value="Tryp_SPc"/>
    <property type="match status" value="1"/>
</dbReference>
<dbReference type="InterPro" id="IPR043504">
    <property type="entry name" value="Peptidase_S1_PA_chymotrypsin"/>
</dbReference>
<organism evidence="5 6">
    <name type="scientific">Actinomadura napierensis</name>
    <dbReference type="NCBI Taxonomy" id="267854"/>
    <lineage>
        <taxon>Bacteria</taxon>
        <taxon>Bacillati</taxon>
        <taxon>Actinomycetota</taxon>
        <taxon>Actinomycetes</taxon>
        <taxon>Streptosporangiales</taxon>
        <taxon>Thermomonosporaceae</taxon>
        <taxon>Actinomadura</taxon>
    </lineage>
</organism>